<protein>
    <submittedName>
        <fullName evidence="1">Uncharacterized protein</fullName>
    </submittedName>
</protein>
<dbReference type="RefSeq" id="XP_049149401.1">
    <property type="nucleotide sequence ID" value="XM_049292255.1"/>
</dbReference>
<proteinExistence type="predicted"/>
<dbReference type="GeneID" id="73347265"/>
<dbReference type="EMBL" id="CP019479">
    <property type="protein sequence ID" value="UQC87795.1"/>
    <property type="molecule type" value="Genomic_DNA"/>
</dbReference>
<dbReference type="Proteomes" id="UP000830671">
    <property type="component" value="Chromosome 7"/>
</dbReference>
<gene>
    <name evidence="1" type="ORF">CLUP02_13314</name>
</gene>
<name>A0A9Q8T2G2_9PEZI</name>
<organism evidence="1 2">
    <name type="scientific">Colletotrichum lupini</name>
    <dbReference type="NCBI Taxonomy" id="145971"/>
    <lineage>
        <taxon>Eukaryota</taxon>
        <taxon>Fungi</taxon>
        <taxon>Dikarya</taxon>
        <taxon>Ascomycota</taxon>
        <taxon>Pezizomycotina</taxon>
        <taxon>Sordariomycetes</taxon>
        <taxon>Hypocreomycetidae</taxon>
        <taxon>Glomerellales</taxon>
        <taxon>Glomerellaceae</taxon>
        <taxon>Colletotrichum</taxon>
        <taxon>Colletotrichum acutatum species complex</taxon>
    </lineage>
</organism>
<evidence type="ECO:0000313" key="2">
    <source>
        <dbReference type="Proteomes" id="UP000830671"/>
    </source>
</evidence>
<reference evidence="1" key="1">
    <citation type="journal article" date="2021" name="Mol. Plant Microbe Interact.">
        <title>Complete Genome Sequence of the Plant-Pathogenic Fungus Colletotrichum lupini.</title>
        <authorList>
            <person name="Baroncelli R."/>
            <person name="Pensec F."/>
            <person name="Da Lio D."/>
            <person name="Boufleur T."/>
            <person name="Vicente I."/>
            <person name="Sarrocco S."/>
            <person name="Picot A."/>
            <person name="Baraldi E."/>
            <person name="Sukno S."/>
            <person name="Thon M."/>
            <person name="Le Floch G."/>
        </authorList>
    </citation>
    <scope>NUCLEOTIDE SEQUENCE</scope>
    <source>
        <strain evidence="1">IMI 504893</strain>
    </source>
</reference>
<keyword evidence="2" id="KW-1185">Reference proteome</keyword>
<evidence type="ECO:0000313" key="1">
    <source>
        <dbReference type="EMBL" id="UQC87795.1"/>
    </source>
</evidence>
<dbReference type="AlphaFoldDB" id="A0A9Q8T2G2"/>
<sequence length="197" mass="22312">MSQNPFMDVILAIVCYHKERNENFDNEAERDAHRMLRATMGIAACNSRMETSGRSTNKQNTFFAISCVLSADSLMGMHSNGEHAKHHTLLAVDSPRSTGKQGTNCQNHLVFWCGRCGKGLKYDDPAIKRDLKLQGIGQSLRLDHIQKHVLEDGGIHWQWPSPGVGYFLGPSYWPNILDLLRQFMVITFSREILKHTT</sequence>
<dbReference type="KEGG" id="clup:CLUP02_13314"/>
<accession>A0A9Q8T2G2</accession>